<evidence type="ECO:0000313" key="3">
    <source>
        <dbReference type="Proteomes" id="UP000676169"/>
    </source>
</evidence>
<dbReference type="RefSeq" id="WP_211634309.1">
    <property type="nucleotide sequence ID" value="NZ_CP073100.1"/>
</dbReference>
<evidence type="ECO:0000256" key="1">
    <source>
        <dbReference type="SAM" id="Phobius"/>
    </source>
</evidence>
<dbReference type="Proteomes" id="UP000676169">
    <property type="component" value="Chromosome"/>
</dbReference>
<keyword evidence="3" id="KW-1185">Reference proteome</keyword>
<name>A0A975J2Q3_9BACT</name>
<dbReference type="KEGG" id="lamb:KBB96_08740"/>
<evidence type="ECO:0000313" key="2">
    <source>
        <dbReference type="EMBL" id="QUE52965.1"/>
    </source>
</evidence>
<dbReference type="EMBL" id="CP073100">
    <property type="protein sequence ID" value="QUE52965.1"/>
    <property type="molecule type" value="Genomic_DNA"/>
</dbReference>
<reference evidence="2" key="1">
    <citation type="submission" date="2021-04" db="EMBL/GenBank/DDBJ databases">
        <title>Luteolibacter sp. 32A isolated from the skin of an Anderson's salamander (Ambystoma andersonii).</title>
        <authorList>
            <person name="Spergser J."/>
            <person name="Busse H.-J."/>
        </authorList>
    </citation>
    <scope>NUCLEOTIDE SEQUENCE</scope>
    <source>
        <strain evidence="2">32A</strain>
    </source>
</reference>
<keyword evidence="1" id="KW-0472">Membrane</keyword>
<sequence length="373" mass="42659">MPVDDPTAVLKGEVVFFHAFDVAYELKRGDLKTLLGKPLVPHQPGVSKGSPRQQLFYLPRMAQLDPVTLRTPLGDATAQRIVKVLPIGAVSITLRVPFAVAALEGLIPFHHPAFAEGVIKAHALVLAEQLRKELAPSAVRPAEELPEGEDYQVYCLETPDEAFHSEEWFRLHRRTIAALVTQESEPQRLSHQEARESTSRYLTYYQSDLVVADWDAALVVDRPGDFEETLYAMELANLQLEELIAYDRIIDAALEKSYADLMKPPKSSRRKGLLPHLREVRIDLARFSDEISNITKFFGDWHLARLYDTMSKRFHLADWHRTIDDKLKTLDDLYEMLKQEHNHRVMLVLEASIVLMFVIDIVLLLTELGKRWH</sequence>
<accession>A0A975J2Q3</accession>
<gene>
    <name evidence="2" type="ORF">KBB96_08740</name>
</gene>
<keyword evidence="1" id="KW-0812">Transmembrane</keyword>
<feature type="transmembrane region" description="Helical" evidence="1">
    <location>
        <begin position="345"/>
        <end position="365"/>
    </location>
</feature>
<protein>
    <recommendedName>
        <fullName evidence="4">DUF155 domain-containing protein</fullName>
    </recommendedName>
</protein>
<proteinExistence type="predicted"/>
<evidence type="ECO:0008006" key="4">
    <source>
        <dbReference type="Google" id="ProtNLM"/>
    </source>
</evidence>
<keyword evidence="1" id="KW-1133">Transmembrane helix</keyword>
<organism evidence="2 3">
    <name type="scientific">Luteolibacter ambystomatis</name>
    <dbReference type="NCBI Taxonomy" id="2824561"/>
    <lineage>
        <taxon>Bacteria</taxon>
        <taxon>Pseudomonadati</taxon>
        <taxon>Verrucomicrobiota</taxon>
        <taxon>Verrucomicrobiia</taxon>
        <taxon>Verrucomicrobiales</taxon>
        <taxon>Verrucomicrobiaceae</taxon>
        <taxon>Luteolibacter</taxon>
    </lineage>
</organism>
<dbReference type="AlphaFoldDB" id="A0A975J2Q3"/>